<evidence type="ECO:0000256" key="7">
    <source>
        <dbReference type="ARBA" id="ARBA00048741"/>
    </source>
</evidence>
<dbReference type="EC" id="6.3.5.4" evidence="3"/>
<keyword evidence="8" id="KW-0061">Asparagine biosynthesis</keyword>
<name>U3N996_9BACT</name>
<dbReference type="NCBIfam" id="TIGR01536">
    <property type="entry name" value="asn_synth_AEB"/>
    <property type="match status" value="1"/>
</dbReference>
<evidence type="ECO:0000256" key="1">
    <source>
        <dbReference type="ARBA" id="ARBA00005187"/>
    </source>
</evidence>
<feature type="binding site" evidence="9">
    <location>
        <position position="100"/>
    </location>
    <ligand>
        <name>L-glutamine</name>
        <dbReference type="ChEBI" id="CHEBI:58359"/>
    </ligand>
</feature>
<dbReference type="SUPFAM" id="SSF52402">
    <property type="entry name" value="Adenine nucleotide alpha hydrolases-like"/>
    <property type="match status" value="1"/>
</dbReference>
<dbReference type="GO" id="GO:0005829">
    <property type="term" value="C:cytosol"/>
    <property type="evidence" value="ECO:0007669"/>
    <property type="project" value="TreeGrafter"/>
</dbReference>
<organism evidence="12">
    <name type="scientific">uncultured bacterium EB5</name>
    <dbReference type="NCBI Taxonomy" id="1348858"/>
    <lineage>
        <taxon>Bacteria</taxon>
        <taxon>environmental samples</taxon>
    </lineage>
</organism>
<keyword evidence="4 9" id="KW-0547">Nucleotide-binding</keyword>
<evidence type="ECO:0000256" key="5">
    <source>
        <dbReference type="ARBA" id="ARBA00022840"/>
    </source>
</evidence>
<evidence type="ECO:0000256" key="2">
    <source>
        <dbReference type="ARBA" id="ARBA00005752"/>
    </source>
</evidence>
<evidence type="ECO:0000256" key="8">
    <source>
        <dbReference type="PIRSR" id="PIRSR001589-1"/>
    </source>
</evidence>
<evidence type="ECO:0000256" key="9">
    <source>
        <dbReference type="PIRSR" id="PIRSR001589-2"/>
    </source>
</evidence>
<dbReference type="InterPro" id="IPR051786">
    <property type="entry name" value="ASN_synthetase/amidase"/>
</dbReference>
<dbReference type="EMBL" id="KF176932">
    <property type="protein sequence ID" value="AGW28835.1"/>
    <property type="molecule type" value="Genomic_DNA"/>
</dbReference>
<dbReference type="InterPro" id="IPR014729">
    <property type="entry name" value="Rossmann-like_a/b/a_fold"/>
</dbReference>
<feature type="domain" description="Glutamine amidotransferase type-2" evidence="11">
    <location>
        <begin position="2"/>
        <end position="200"/>
    </location>
</feature>
<dbReference type="PANTHER" id="PTHR43284:SF1">
    <property type="entry name" value="ASPARAGINE SYNTHETASE"/>
    <property type="match status" value="1"/>
</dbReference>
<feature type="binding site" evidence="9">
    <location>
        <position position="287"/>
    </location>
    <ligand>
        <name>ATP</name>
        <dbReference type="ChEBI" id="CHEBI:30616"/>
    </ligand>
</feature>
<dbReference type="Pfam" id="PF00733">
    <property type="entry name" value="Asn_synthase"/>
    <property type="match status" value="1"/>
</dbReference>
<evidence type="ECO:0000256" key="6">
    <source>
        <dbReference type="ARBA" id="ARBA00022962"/>
    </source>
</evidence>
<comment type="catalytic activity">
    <reaction evidence="7">
        <text>L-aspartate + L-glutamine + ATP + H2O = L-asparagine + L-glutamate + AMP + diphosphate + H(+)</text>
        <dbReference type="Rhea" id="RHEA:12228"/>
        <dbReference type="ChEBI" id="CHEBI:15377"/>
        <dbReference type="ChEBI" id="CHEBI:15378"/>
        <dbReference type="ChEBI" id="CHEBI:29985"/>
        <dbReference type="ChEBI" id="CHEBI:29991"/>
        <dbReference type="ChEBI" id="CHEBI:30616"/>
        <dbReference type="ChEBI" id="CHEBI:33019"/>
        <dbReference type="ChEBI" id="CHEBI:58048"/>
        <dbReference type="ChEBI" id="CHEBI:58359"/>
        <dbReference type="ChEBI" id="CHEBI:456215"/>
        <dbReference type="EC" id="6.3.5.4"/>
    </reaction>
</comment>
<comment type="pathway">
    <text evidence="1">Amino-acid biosynthesis; L-asparagine biosynthesis; L-asparagine from L-aspartate (L-Gln route): step 1/1.</text>
</comment>
<sequence length="628" mass="72772">MCGITGFAERKHDIETARDTVKAMADLITYRGPDGEGYYVDDQVALGHRRLSIIDLEGGRQPMYNEDESLVVIFNGEIYNFQALRADLEATGHTFRTHSDTEVLLHGYEQWGKDLPAKLRGMFTFVIWDRNNKTMFGARDIFGIKPFYYYNVDGLFLFGSEIKSFLAHPGFKKQLNEKRLPEYLSIEYIPNEETMFVDVFKLPGAHMFTWQDGNLTIERYYDIRYHIDESKSLDDWEKKITDTFAESVAAHQIADVEVGCFLSSGVDSSFVVNEVAKGTPHVKSFSVGYAEEKYSELPYAQAFSKEIGVPSIANKVDADQFFEANRVIQWYLDEPMPNPAEVPLYFLAQNARKYVKVVLSGEGADELFGGYPMYCQAVHFEDYGRKVPGAVRRFLSHTAEKMPQFKGRHFLVRGGREPWERYMRANYVFESPAERDRYLKKNYGNPAPETFFKPYFDKVQGLDEPTQLQWVDMHTWMLYDILLKADRMSMANSLELRVPFLDREMLEVALSIPRRYRCDKEHTKIALRGAALKQLPESVAQRKKLGFPVPLNDWLKQDKYYNMVHEKFTGPVAEQFFNVKEICRLLDDHKAGRAKNMTKIWSIYSFILWYELYFVNSQPPVGVYSAKV</sequence>
<dbReference type="InterPro" id="IPR033738">
    <property type="entry name" value="AsnB_N"/>
</dbReference>
<dbReference type="InterPro" id="IPR001962">
    <property type="entry name" value="Asn_synthase"/>
</dbReference>
<evidence type="ECO:0000256" key="3">
    <source>
        <dbReference type="ARBA" id="ARBA00012737"/>
    </source>
</evidence>
<dbReference type="Gene3D" id="3.60.20.10">
    <property type="entry name" value="Glutamine Phosphoribosylpyrophosphate, subunit 1, domain 1"/>
    <property type="match status" value="1"/>
</dbReference>
<dbReference type="InterPro" id="IPR017932">
    <property type="entry name" value="GATase_2_dom"/>
</dbReference>
<evidence type="ECO:0000313" key="12">
    <source>
        <dbReference type="EMBL" id="AGW28835.1"/>
    </source>
</evidence>
<keyword evidence="5 9" id="KW-0067">ATP-binding</keyword>
<dbReference type="InterPro" id="IPR029055">
    <property type="entry name" value="Ntn_hydrolases_N"/>
</dbReference>
<keyword evidence="8" id="KW-0028">Amino-acid biosynthesis</keyword>
<dbReference type="Gene3D" id="3.40.50.620">
    <property type="entry name" value="HUPs"/>
    <property type="match status" value="1"/>
</dbReference>
<protein>
    <recommendedName>
        <fullName evidence="3">asparagine synthase (glutamine-hydrolyzing)</fullName>
        <ecNumber evidence="3">6.3.5.4</ecNumber>
    </recommendedName>
</protein>
<dbReference type="GO" id="GO:0006529">
    <property type="term" value="P:asparagine biosynthetic process"/>
    <property type="evidence" value="ECO:0007669"/>
    <property type="project" value="UniProtKB-KW"/>
</dbReference>
<feature type="binding site" evidence="9">
    <location>
        <begin position="360"/>
        <end position="361"/>
    </location>
    <ligand>
        <name>ATP</name>
        <dbReference type="ChEBI" id="CHEBI:30616"/>
    </ligand>
</feature>
<keyword evidence="6 8" id="KW-0315">Glutamine amidotransferase</keyword>
<dbReference type="PIRSF" id="PIRSF001589">
    <property type="entry name" value="Asn_synthetase_glu-h"/>
    <property type="match status" value="1"/>
</dbReference>
<dbReference type="CDD" id="cd00712">
    <property type="entry name" value="AsnB"/>
    <property type="match status" value="1"/>
</dbReference>
<feature type="site" description="Important for beta-aspartyl-AMP intermediate formation" evidence="10">
    <location>
        <position position="362"/>
    </location>
</feature>
<evidence type="ECO:0000256" key="4">
    <source>
        <dbReference type="ARBA" id="ARBA00022741"/>
    </source>
</evidence>
<proteinExistence type="inferred from homology"/>
<evidence type="ECO:0000259" key="11">
    <source>
        <dbReference type="PROSITE" id="PS51278"/>
    </source>
</evidence>
<evidence type="ECO:0000256" key="10">
    <source>
        <dbReference type="PIRSR" id="PIRSR001589-3"/>
    </source>
</evidence>
<dbReference type="CDD" id="cd01991">
    <property type="entry name" value="Asn_synthase_B_C"/>
    <property type="match status" value="1"/>
</dbReference>
<accession>U3N996</accession>
<dbReference type="PANTHER" id="PTHR43284">
    <property type="entry name" value="ASPARAGINE SYNTHETASE (GLUTAMINE-HYDROLYZING)"/>
    <property type="match status" value="1"/>
</dbReference>
<dbReference type="AlphaFoldDB" id="U3N996"/>
<gene>
    <name evidence="12" type="primary">asnB</name>
</gene>
<dbReference type="Pfam" id="PF13537">
    <property type="entry name" value="GATase_7"/>
    <property type="match status" value="1"/>
</dbReference>
<dbReference type="GO" id="GO:0005524">
    <property type="term" value="F:ATP binding"/>
    <property type="evidence" value="ECO:0007669"/>
    <property type="project" value="UniProtKB-KW"/>
</dbReference>
<feature type="active site" description="For GATase activity" evidence="8">
    <location>
        <position position="2"/>
    </location>
</feature>
<dbReference type="InterPro" id="IPR006426">
    <property type="entry name" value="Asn_synth_AEB"/>
</dbReference>
<dbReference type="GO" id="GO:0004066">
    <property type="term" value="F:asparagine synthase (glutamine-hydrolyzing) activity"/>
    <property type="evidence" value="ECO:0007669"/>
    <property type="project" value="UniProtKB-EC"/>
</dbReference>
<reference evidence="12" key="1">
    <citation type="journal article" date="2014" name="J. Antimicrob. Chemother.">
        <title>Effects of selective digestive decontamination (SDD) on the gut resistome.</title>
        <authorList>
            <person name="Buelow E."/>
            <person name="Gonzalez T.B."/>
            <person name="Versluis D."/>
            <person name="Oostdijk E.A."/>
            <person name="Ogilvie L.A."/>
            <person name="van Mourik M.S."/>
            <person name="Oosterink E."/>
            <person name="van Passel M.W."/>
            <person name="Smidt H."/>
            <person name="D'Andrea M.M."/>
            <person name="de Been M."/>
            <person name="Jones B.V."/>
            <person name="Willems R.J."/>
            <person name="Bonten M.J."/>
            <person name="van Schaik W."/>
        </authorList>
    </citation>
    <scope>NUCLEOTIDE SEQUENCE</scope>
</reference>
<dbReference type="SUPFAM" id="SSF56235">
    <property type="entry name" value="N-terminal nucleophile aminohydrolases (Ntn hydrolases)"/>
    <property type="match status" value="1"/>
</dbReference>
<comment type="similarity">
    <text evidence="2">Belongs to the asparagine synthetase family.</text>
</comment>
<dbReference type="PROSITE" id="PS51278">
    <property type="entry name" value="GATASE_TYPE_2"/>
    <property type="match status" value="1"/>
</dbReference>